<organism evidence="8 9">
    <name type="scientific">Prauserella rugosa</name>
    <dbReference type="NCBI Taxonomy" id="43354"/>
    <lineage>
        <taxon>Bacteria</taxon>
        <taxon>Bacillati</taxon>
        <taxon>Actinomycetota</taxon>
        <taxon>Actinomycetes</taxon>
        <taxon>Pseudonocardiales</taxon>
        <taxon>Pseudonocardiaceae</taxon>
        <taxon>Prauserella</taxon>
    </lineage>
</organism>
<feature type="domain" description="Thiolase N-terminal" evidence="6">
    <location>
        <begin position="11"/>
        <end position="267"/>
    </location>
</feature>
<keyword evidence="3 5" id="KW-0012">Acyltransferase</keyword>
<dbReference type="InterPro" id="IPR016039">
    <property type="entry name" value="Thiolase-like"/>
</dbReference>
<dbReference type="EMBL" id="VLJV01000001">
    <property type="protein sequence ID" value="TWH19641.1"/>
    <property type="molecule type" value="Genomic_DNA"/>
</dbReference>
<dbReference type="Proteomes" id="UP000317303">
    <property type="component" value="Unassembled WGS sequence"/>
</dbReference>
<dbReference type="InterPro" id="IPR020613">
    <property type="entry name" value="Thiolase_CS"/>
</dbReference>
<evidence type="ECO:0000256" key="2">
    <source>
        <dbReference type="ARBA" id="ARBA00022679"/>
    </source>
</evidence>
<keyword evidence="2 5" id="KW-0808">Transferase</keyword>
<dbReference type="NCBIfam" id="TIGR01930">
    <property type="entry name" value="AcCoA-C-Actrans"/>
    <property type="match status" value="1"/>
</dbReference>
<dbReference type="CDD" id="cd00751">
    <property type="entry name" value="thiolase"/>
    <property type="match status" value="1"/>
</dbReference>
<dbReference type="SUPFAM" id="SSF53901">
    <property type="entry name" value="Thiolase-like"/>
    <property type="match status" value="2"/>
</dbReference>
<feature type="active site" description="Acyl-thioester intermediate" evidence="4">
    <location>
        <position position="97"/>
    </location>
</feature>
<evidence type="ECO:0000259" key="7">
    <source>
        <dbReference type="Pfam" id="PF02803"/>
    </source>
</evidence>
<dbReference type="InterPro" id="IPR002155">
    <property type="entry name" value="Thiolase"/>
</dbReference>
<gene>
    <name evidence="8" type="ORF">JD82_01469</name>
</gene>
<dbReference type="Gene3D" id="3.40.47.10">
    <property type="match status" value="2"/>
</dbReference>
<dbReference type="PROSITE" id="PS00737">
    <property type="entry name" value="THIOLASE_2"/>
    <property type="match status" value="1"/>
</dbReference>
<dbReference type="Pfam" id="PF00108">
    <property type="entry name" value="Thiolase_N"/>
    <property type="match status" value="1"/>
</dbReference>
<feature type="active site" description="Proton acceptor" evidence="4">
    <location>
        <position position="357"/>
    </location>
</feature>
<evidence type="ECO:0000256" key="1">
    <source>
        <dbReference type="ARBA" id="ARBA00010982"/>
    </source>
</evidence>
<feature type="active site" description="Proton acceptor" evidence="4">
    <location>
        <position position="387"/>
    </location>
</feature>
<dbReference type="PIRSF" id="PIRSF000429">
    <property type="entry name" value="Ac-CoA_Ac_transf"/>
    <property type="match status" value="1"/>
</dbReference>
<evidence type="ECO:0000259" key="6">
    <source>
        <dbReference type="Pfam" id="PF00108"/>
    </source>
</evidence>
<evidence type="ECO:0000256" key="5">
    <source>
        <dbReference type="RuleBase" id="RU003557"/>
    </source>
</evidence>
<name>A0A660CFB8_9PSEU</name>
<sequence>MIPAREISDAVIVDAVRTPMGKGKPGGALSSVHPVDLLGQTLTGLLESTGVDPATVDDVLIGCVSQVGEQSATPGRMAWLAAGLPEHVPSTTIDRKCGSGQQAVHFAAQAVMAGSYDIAVAGGVESMSRVRMGSARLDADPFGEGVRRRYRPGLVSQGVAAELVAARWKLDRAELDEYSARSHARAAEMRASGAFDREIVPVTTPEGTVTEDETIRPGTSAEKLAALEPAFRDAAVSERFPEIGWHVTAGNSSQITDGASAVLVMNAETCARLGLRPRARIRAMHVCGDDPLSMLTAPIPATRRILERSGIGLDEIGHVELNEAFAPVPLAWLREFGDAGADEARLNPRGGAIALGHPLGASGARLMTTLLHALEDGGHRYGLQLMCEAGGMANATLVERL</sequence>
<accession>A0A660CFB8</accession>
<keyword evidence="9" id="KW-1185">Reference proteome</keyword>
<dbReference type="InterPro" id="IPR020616">
    <property type="entry name" value="Thiolase_N"/>
</dbReference>
<dbReference type="Pfam" id="PF02803">
    <property type="entry name" value="Thiolase_C"/>
    <property type="match status" value="1"/>
</dbReference>
<evidence type="ECO:0000256" key="3">
    <source>
        <dbReference type="ARBA" id="ARBA00023315"/>
    </source>
</evidence>
<comment type="caution">
    <text evidence="8">The sequence shown here is derived from an EMBL/GenBank/DDBJ whole genome shotgun (WGS) entry which is preliminary data.</text>
</comment>
<dbReference type="OrthoDB" id="9764638at2"/>
<dbReference type="InterPro" id="IPR020617">
    <property type="entry name" value="Thiolase_C"/>
</dbReference>
<dbReference type="PANTHER" id="PTHR43365">
    <property type="entry name" value="BLR7806 PROTEIN"/>
    <property type="match status" value="1"/>
</dbReference>
<feature type="domain" description="Thiolase C-terminal" evidence="7">
    <location>
        <begin position="276"/>
        <end position="400"/>
    </location>
</feature>
<evidence type="ECO:0000313" key="9">
    <source>
        <dbReference type="Proteomes" id="UP000317303"/>
    </source>
</evidence>
<evidence type="ECO:0000256" key="4">
    <source>
        <dbReference type="PIRSR" id="PIRSR000429-1"/>
    </source>
</evidence>
<evidence type="ECO:0000313" key="8">
    <source>
        <dbReference type="EMBL" id="TWH19641.1"/>
    </source>
</evidence>
<dbReference type="PANTHER" id="PTHR43365:SF1">
    <property type="entry name" value="ACETYL-COA C-ACYLTRANSFERASE"/>
    <property type="match status" value="1"/>
</dbReference>
<proteinExistence type="inferred from homology"/>
<reference evidence="8 9" key="1">
    <citation type="submission" date="2019-07" db="EMBL/GenBank/DDBJ databases">
        <title>R&amp;d 2014.</title>
        <authorList>
            <person name="Klenk H.-P."/>
        </authorList>
    </citation>
    <scope>NUCLEOTIDE SEQUENCE [LARGE SCALE GENOMIC DNA]</scope>
    <source>
        <strain evidence="8 9">DSM 43194</strain>
    </source>
</reference>
<protein>
    <submittedName>
        <fullName evidence="8">Acetyl-CoA acyltransferase</fullName>
    </submittedName>
</protein>
<comment type="similarity">
    <text evidence="1 5">Belongs to the thiolase-like superfamily. Thiolase family.</text>
</comment>
<dbReference type="GO" id="GO:0016747">
    <property type="term" value="F:acyltransferase activity, transferring groups other than amino-acyl groups"/>
    <property type="evidence" value="ECO:0007669"/>
    <property type="project" value="InterPro"/>
</dbReference>
<dbReference type="AlphaFoldDB" id="A0A660CFB8"/>